<dbReference type="PANTHER" id="PTHR13258:SF0">
    <property type="entry name" value="SYNDETIN"/>
    <property type="match status" value="1"/>
</dbReference>
<dbReference type="GO" id="GO:0000149">
    <property type="term" value="F:SNARE binding"/>
    <property type="evidence" value="ECO:0007669"/>
    <property type="project" value="TreeGrafter"/>
</dbReference>
<accession>A0A2D4HCA5</accession>
<evidence type="ECO:0000256" key="1">
    <source>
        <dbReference type="SAM" id="MobiDB-lite"/>
    </source>
</evidence>
<protein>
    <recommendedName>
        <fullName evidence="3">Vacuolar protein sorting-associated protein 54 N-terminal domain-containing protein</fullName>
    </recommendedName>
</protein>
<dbReference type="EMBL" id="IACK01019673">
    <property type="protein sequence ID" value="LAA69587.1"/>
    <property type="molecule type" value="Transcribed_RNA"/>
</dbReference>
<reference evidence="2" key="1">
    <citation type="submission" date="2017-07" db="EMBL/GenBank/DDBJ databases">
        <authorList>
            <person name="Mikheyev A."/>
            <person name="Grau M."/>
        </authorList>
    </citation>
    <scope>NUCLEOTIDE SEQUENCE</scope>
    <source>
        <tissue evidence="2">Venom_gland</tissue>
    </source>
</reference>
<dbReference type="InterPro" id="IPR040047">
    <property type="entry name" value="VPS50"/>
</dbReference>
<dbReference type="PANTHER" id="PTHR13258">
    <property type="entry name" value="SYNDETIN"/>
    <property type="match status" value="1"/>
</dbReference>
<dbReference type="GO" id="GO:1990745">
    <property type="term" value="C:EARP complex"/>
    <property type="evidence" value="ECO:0007669"/>
    <property type="project" value="InterPro"/>
</dbReference>
<dbReference type="AlphaFoldDB" id="A0A2D4HCA5"/>
<organism evidence="2">
    <name type="scientific">Micrurus lemniscatus lemniscatus</name>
    <dbReference type="NCBI Taxonomy" id="129467"/>
    <lineage>
        <taxon>Eukaryota</taxon>
        <taxon>Metazoa</taxon>
        <taxon>Chordata</taxon>
        <taxon>Craniata</taxon>
        <taxon>Vertebrata</taxon>
        <taxon>Euteleostomi</taxon>
        <taxon>Lepidosauria</taxon>
        <taxon>Squamata</taxon>
        <taxon>Bifurcata</taxon>
        <taxon>Unidentata</taxon>
        <taxon>Episquamata</taxon>
        <taxon>Toxicofera</taxon>
        <taxon>Serpentes</taxon>
        <taxon>Colubroidea</taxon>
        <taxon>Elapidae</taxon>
        <taxon>Elapinae</taxon>
        <taxon>Micrurus</taxon>
    </lineage>
</organism>
<dbReference type="GO" id="GO:0042147">
    <property type="term" value="P:retrograde transport, endosome to Golgi"/>
    <property type="evidence" value="ECO:0007669"/>
    <property type="project" value="InterPro"/>
</dbReference>
<proteinExistence type="predicted"/>
<dbReference type="GO" id="GO:0032456">
    <property type="term" value="P:endocytic recycling"/>
    <property type="evidence" value="ECO:0007669"/>
    <property type="project" value="InterPro"/>
</dbReference>
<feature type="region of interest" description="Disordered" evidence="1">
    <location>
        <begin position="138"/>
        <end position="160"/>
    </location>
</feature>
<evidence type="ECO:0008006" key="3">
    <source>
        <dbReference type="Google" id="ProtNLM"/>
    </source>
</evidence>
<reference evidence="2" key="2">
    <citation type="submission" date="2017-11" db="EMBL/GenBank/DDBJ databases">
        <title>Coralsnake Venomics: Analyses of Venom Gland Transcriptomes and Proteomes of Six Brazilian Taxa.</title>
        <authorList>
            <person name="Aird S.D."/>
            <person name="Jorge da Silva N."/>
            <person name="Qiu L."/>
            <person name="Villar-Briones A."/>
            <person name="Aparecida-Saddi V."/>
            <person name="Campos-Telles M.P."/>
            <person name="Grau M."/>
            <person name="Mikheyev A.S."/>
        </authorList>
    </citation>
    <scope>NUCLEOTIDE SEQUENCE</scope>
    <source>
        <tissue evidence="2">Venom_gland</tissue>
    </source>
</reference>
<name>A0A2D4HCA5_MICLE</name>
<dbReference type="GO" id="GO:0005829">
    <property type="term" value="C:cytosol"/>
    <property type="evidence" value="ECO:0007669"/>
    <property type="project" value="GOC"/>
</dbReference>
<evidence type="ECO:0000313" key="2">
    <source>
        <dbReference type="EMBL" id="LAA69587.1"/>
    </source>
</evidence>
<sequence length="291" mass="34026">MSNFKYDDFIFVLDIISRLVQVGEEFCGSKSEVLQDSIRKQSVNYFKNYHRTRLEELRMFLENETWELCPVKSSFSILQLHEFKFMAQSRSPTVSPSKQPALETEDLTLFEQYRNGGNPFEIQANNKDDETEDVLASNGYESDEQEKSAYQEYDSDSDVPEELKRDYVDEQTGDAPVKSVSRETLRSRKRSDYCLNKVNAPILTNTTLNVIRLVGKYMQMMNILKPIAFDVIHFMSQLFDYYMYAIYTFFGRNNTFESTGLGLSSSRLRTTLNRIQESLIDLESFWNHICR</sequence>